<dbReference type="Proteomes" id="UP000583929">
    <property type="component" value="Unassembled WGS sequence"/>
</dbReference>
<evidence type="ECO:0000256" key="3">
    <source>
        <dbReference type="ARBA" id="ARBA00022982"/>
    </source>
</evidence>
<evidence type="ECO:0000313" key="11">
    <source>
        <dbReference type="Proteomes" id="UP000525078"/>
    </source>
</evidence>
<evidence type="ECO:0000256" key="6">
    <source>
        <dbReference type="SAM" id="MobiDB-lite"/>
    </source>
</evidence>
<evidence type="ECO:0000259" key="8">
    <source>
        <dbReference type="PROSITE" id="PS51485"/>
    </source>
</evidence>
<dbReference type="PANTHER" id="PTHR33021">
    <property type="entry name" value="BLUE COPPER PROTEIN"/>
    <property type="match status" value="1"/>
</dbReference>
<dbReference type="CDD" id="cd04216">
    <property type="entry name" value="Phytocyanin"/>
    <property type="match status" value="1"/>
</dbReference>
<evidence type="ECO:0000313" key="12">
    <source>
        <dbReference type="Proteomes" id="UP000583929"/>
    </source>
</evidence>
<dbReference type="Gene3D" id="2.60.40.420">
    <property type="entry name" value="Cupredoxins - blue copper proteins"/>
    <property type="match status" value="1"/>
</dbReference>
<evidence type="ECO:0000256" key="5">
    <source>
        <dbReference type="ARBA" id="ARBA00023180"/>
    </source>
</evidence>
<keyword evidence="2" id="KW-0479">Metal-binding</keyword>
<organism evidence="9 11">
    <name type="scientific">Cannabis sativa</name>
    <name type="common">Hemp</name>
    <name type="synonym">Marijuana</name>
    <dbReference type="NCBI Taxonomy" id="3483"/>
    <lineage>
        <taxon>Eukaryota</taxon>
        <taxon>Viridiplantae</taxon>
        <taxon>Streptophyta</taxon>
        <taxon>Embryophyta</taxon>
        <taxon>Tracheophyta</taxon>
        <taxon>Spermatophyta</taxon>
        <taxon>Magnoliopsida</taxon>
        <taxon>eudicotyledons</taxon>
        <taxon>Gunneridae</taxon>
        <taxon>Pentapetalae</taxon>
        <taxon>rosids</taxon>
        <taxon>fabids</taxon>
        <taxon>Rosales</taxon>
        <taxon>Cannabaceae</taxon>
        <taxon>Cannabis</taxon>
    </lineage>
</organism>
<dbReference type="Proteomes" id="UP000525078">
    <property type="component" value="Unassembled WGS sequence"/>
</dbReference>
<dbReference type="GO" id="GO:0046872">
    <property type="term" value="F:metal ion binding"/>
    <property type="evidence" value="ECO:0007669"/>
    <property type="project" value="UniProtKB-KW"/>
</dbReference>
<feature type="region of interest" description="Disordered" evidence="6">
    <location>
        <begin position="163"/>
        <end position="225"/>
    </location>
</feature>
<dbReference type="PANTHER" id="PTHR33021:SF499">
    <property type="entry name" value="OS12G0150500 PROTEIN"/>
    <property type="match status" value="1"/>
</dbReference>
<evidence type="ECO:0000313" key="9">
    <source>
        <dbReference type="EMBL" id="KAF4394696.1"/>
    </source>
</evidence>
<feature type="domain" description="Phytocyanin" evidence="8">
    <location>
        <begin position="66"/>
        <end position="164"/>
    </location>
</feature>
<keyword evidence="7" id="KW-0812">Transmembrane</keyword>
<dbReference type="PROSITE" id="PS51485">
    <property type="entry name" value="PHYTOCYANIN"/>
    <property type="match status" value="1"/>
</dbReference>
<dbReference type="EMBL" id="JAATIQ010000006">
    <property type="protein sequence ID" value="KAF4402924.1"/>
    <property type="molecule type" value="Genomic_DNA"/>
</dbReference>
<accession>A0A7J6HHD2</accession>
<comment type="caution">
    <text evidence="9">The sequence shown here is derived from an EMBL/GenBank/DDBJ whole genome shotgun (WGS) entry which is preliminary data.</text>
</comment>
<dbReference type="InterPro" id="IPR008972">
    <property type="entry name" value="Cupredoxin"/>
</dbReference>
<feature type="transmembrane region" description="Helical" evidence="7">
    <location>
        <begin position="246"/>
        <end position="272"/>
    </location>
</feature>
<dbReference type="FunFam" id="2.60.40.420:FF:000003">
    <property type="entry name" value="Blue copper"/>
    <property type="match status" value="1"/>
</dbReference>
<reference evidence="11 12" key="1">
    <citation type="journal article" date="2020" name="bioRxiv">
        <title>Sequence and annotation of 42 cannabis genomes reveals extensive copy number variation in cannabinoid synthesis and pathogen resistance genes.</title>
        <authorList>
            <person name="Mckernan K.J."/>
            <person name="Helbert Y."/>
            <person name="Kane L.T."/>
            <person name="Ebling H."/>
            <person name="Zhang L."/>
            <person name="Liu B."/>
            <person name="Eaton Z."/>
            <person name="Mclaughlin S."/>
            <person name="Kingan S."/>
            <person name="Baybayan P."/>
            <person name="Concepcion G."/>
            <person name="Jordan M."/>
            <person name="Riva A."/>
            <person name="Barbazuk W."/>
            <person name="Harkins T."/>
        </authorList>
    </citation>
    <scope>NUCLEOTIDE SEQUENCE [LARGE SCALE GENOMIC DNA]</scope>
    <source>
        <strain evidence="11 12">cv. Jamaican Lion 4</strain>
        <strain evidence="10">Father</strain>
        <strain evidence="9">Mother</strain>
        <tissue evidence="9">Leaf</tissue>
    </source>
</reference>
<dbReference type="SUPFAM" id="SSF49503">
    <property type="entry name" value="Cupredoxins"/>
    <property type="match status" value="1"/>
</dbReference>
<dbReference type="InterPro" id="IPR039391">
    <property type="entry name" value="Phytocyanin-like"/>
</dbReference>
<feature type="compositionally biased region" description="Low complexity" evidence="6">
    <location>
        <begin position="194"/>
        <end position="212"/>
    </location>
</feature>
<gene>
    <name evidence="9" type="ORF">F8388_015602</name>
    <name evidence="10" type="ORF">G4B88_010376</name>
</gene>
<dbReference type="GO" id="GO:0009055">
    <property type="term" value="F:electron transfer activity"/>
    <property type="evidence" value="ECO:0007669"/>
    <property type="project" value="InterPro"/>
</dbReference>
<proteinExistence type="predicted"/>
<keyword evidence="7" id="KW-0472">Membrane</keyword>
<keyword evidence="4" id="KW-0186">Copper</keyword>
<dbReference type="AlphaFoldDB" id="A0A7J6HHD2"/>
<sequence length="274" mass="30272">MNLKKPLKLRWQLSRARLTQCEKQTTYRDRSNDMERYLRTDWGVKNVIVMVAVIGSVFFRCNVSAANITVGGSSGWDLTSDLQAWTAETPFHVGDSLVFSYSGAHDVIEVQEQDYESCNVSHPIITYNDGETVVPLNQQGTRYFVCGRQGHCLMGQKLQVNVLPSPTTNEGDADNPDRRGGGRQHARPPPPPHNNNNNNNNSSSNNNNNNNPHDQHELPSLDPQVCVCSGGNPEKVVAVADSAFGWLMPLVTALMINLVGGLDYLVGVFHLVMI</sequence>
<evidence type="ECO:0000256" key="7">
    <source>
        <dbReference type="SAM" id="Phobius"/>
    </source>
</evidence>
<protein>
    <recommendedName>
        <fullName evidence="8">Phytocyanin domain-containing protein</fullName>
    </recommendedName>
</protein>
<evidence type="ECO:0000256" key="4">
    <source>
        <dbReference type="ARBA" id="ARBA00023008"/>
    </source>
</evidence>
<name>A0A7J6HHD2_CANSA</name>
<keyword evidence="5" id="KW-0325">Glycoprotein</keyword>
<keyword evidence="1" id="KW-0813">Transport</keyword>
<keyword evidence="7" id="KW-1133">Transmembrane helix</keyword>
<dbReference type="EMBL" id="JAATIP010000009">
    <property type="protein sequence ID" value="KAF4394696.1"/>
    <property type="molecule type" value="Genomic_DNA"/>
</dbReference>
<dbReference type="InterPro" id="IPR003245">
    <property type="entry name" value="Phytocyanin_dom"/>
</dbReference>
<dbReference type="Pfam" id="PF02298">
    <property type="entry name" value="Cu_bind_like"/>
    <property type="match status" value="1"/>
</dbReference>
<keyword evidence="3" id="KW-0249">Electron transport</keyword>
<dbReference type="GO" id="GO:0005886">
    <property type="term" value="C:plasma membrane"/>
    <property type="evidence" value="ECO:0007669"/>
    <property type="project" value="TreeGrafter"/>
</dbReference>
<keyword evidence="12" id="KW-1185">Reference proteome</keyword>
<evidence type="ECO:0000313" key="10">
    <source>
        <dbReference type="EMBL" id="KAF4402924.1"/>
    </source>
</evidence>
<evidence type="ECO:0000256" key="1">
    <source>
        <dbReference type="ARBA" id="ARBA00022448"/>
    </source>
</evidence>
<evidence type="ECO:0000256" key="2">
    <source>
        <dbReference type="ARBA" id="ARBA00022723"/>
    </source>
</evidence>